<dbReference type="Proteomes" id="UP000676310">
    <property type="component" value="Unassembled WGS sequence"/>
</dbReference>
<feature type="signal peptide" evidence="1">
    <location>
        <begin position="1"/>
        <end position="15"/>
    </location>
</feature>
<dbReference type="GeneID" id="67012210"/>
<gene>
    <name evidence="2" type="ORF">ALTATR162_LOCUS11889</name>
</gene>
<reference evidence="2" key="1">
    <citation type="submission" date="2021-05" db="EMBL/GenBank/DDBJ databases">
        <authorList>
            <person name="Stam R."/>
        </authorList>
    </citation>
    <scope>NUCLEOTIDE SEQUENCE</scope>
    <source>
        <strain evidence="2">CS162</strain>
    </source>
</reference>
<keyword evidence="3" id="KW-1185">Reference proteome</keyword>
<name>A0A8J2ICP6_9PLEO</name>
<keyword evidence="1" id="KW-0732">Signal</keyword>
<evidence type="ECO:0000313" key="3">
    <source>
        <dbReference type="Proteomes" id="UP000676310"/>
    </source>
</evidence>
<dbReference type="OrthoDB" id="5337308at2759"/>
<proteinExistence type="predicted"/>
<feature type="chain" id="PRO_5035260529" evidence="1">
    <location>
        <begin position="16"/>
        <end position="395"/>
    </location>
</feature>
<dbReference type="RefSeq" id="XP_043175468.1">
    <property type="nucleotide sequence ID" value="XM_043319533.1"/>
</dbReference>
<evidence type="ECO:0000313" key="2">
    <source>
        <dbReference type="EMBL" id="CAG5188165.1"/>
    </source>
</evidence>
<protein>
    <submittedName>
        <fullName evidence="2">Uncharacterized protein</fullName>
    </submittedName>
</protein>
<dbReference type="EMBL" id="CAJRGZ010000032">
    <property type="protein sequence ID" value="CAG5188165.1"/>
    <property type="molecule type" value="Genomic_DNA"/>
</dbReference>
<organism evidence="2 3">
    <name type="scientific">Alternaria atra</name>
    <dbReference type="NCBI Taxonomy" id="119953"/>
    <lineage>
        <taxon>Eukaryota</taxon>
        <taxon>Fungi</taxon>
        <taxon>Dikarya</taxon>
        <taxon>Ascomycota</taxon>
        <taxon>Pezizomycotina</taxon>
        <taxon>Dothideomycetes</taxon>
        <taxon>Pleosporomycetidae</taxon>
        <taxon>Pleosporales</taxon>
        <taxon>Pleosporineae</taxon>
        <taxon>Pleosporaceae</taxon>
        <taxon>Alternaria</taxon>
        <taxon>Alternaria sect. Ulocladioides</taxon>
    </lineage>
</organism>
<comment type="caution">
    <text evidence="2">The sequence shown here is derived from an EMBL/GenBank/DDBJ whole genome shotgun (WGS) entry which is preliminary data.</text>
</comment>
<accession>A0A8J2ICP6</accession>
<dbReference type="AlphaFoldDB" id="A0A8J2ICP6"/>
<sequence>MRFLLLFASSALVLAVPNNLPNFTIGSEHNLTFANDNHIDGPVTTADDDSWKQTVARGAKLLRGMKASDAEAATLYDLGASAESPFDGDLIDKLREWGYNDATDALAKQADPECNFDSSSGNILKKAFGDLSIGTKPKSQGGPNQCFLIEHFDSPAVKKGDDGKMPLRADQRYDVCDKEYRVTGAEHTIGVNVDAGAVYAINLSSAAKAARRLWRRAPSVDELPAIRSVSDIAWAFWNRVHGDAESLQNIRYLFVTMIINKETNQHIKRALGTLNPPKEDVEGWPGHEFDMESDAGKALLGIPVGRWAGYFLMQHKRQLGGNKWISKVRVFKSEKAGSWPYFLFYVDGATASRTGADKMEVAGVYDRPRLVRRSEDGKHIVREYVVRTRIPKSRG</sequence>
<evidence type="ECO:0000256" key="1">
    <source>
        <dbReference type="SAM" id="SignalP"/>
    </source>
</evidence>